<dbReference type="Pfam" id="PF00191">
    <property type="entry name" value="Annexin"/>
    <property type="match status" value="2"/>
</dbReference>
<dbReference type="InterPro" id="IPR018502">
    <property type="entry name" value="Annexin_repeat"/>
</dbReference>
<evidence type="ECO:0000256" key="2">
    <source>
        <dbReference type="ARBA" id="ARBA00022737"/>
    </source>
</evidence>
<evidence type="ECO:0000256" key="1">
    <source>
        <dbReference type="ARBA" id="ARBA00007831"/>
    </source>
</evidence>
<keyword evidence="3" id="KW-0106">Calcium</keyword>
<name>A0ABD2L9T3_9BILA</name>
<keyword evidence="6" id="KW-0732">Signal</keyword>
<sequence length="206" mass="22548">MVKNSLIITVLLVLLITAAVMMIGHCVAANIGPTINANPKFDANLAAIVTQIICSIDNQQDAMKLIKESKGQKSINESVFNEVIATRNLVQLRLTFDFYCEVADQDIEMGIKQEFGGDDEAGFLALIKCVRNSSEYFADLLQNSINGPVISELELIRLVVSRSEIDLADIKHAYLEMHHISLKEAIEANTNGAFGEALLALVKGNQ</sequence>
<keyword evidence="2" id="KW-0677">Repeat</keyword>
<proteinExistence type="inferred from homology"/>
<feature type="signal peptide" evidence="6">
    <location>
        <begin position="1"/>
        <end position="28"/>
    </location>
</feature>
<dbReference type="GO" id="GO:0005544">
    <property type="term" value="F:calcium-dependent phospholipid binding"/>
    <property type="evidence" value="ECO:0007669"/>
    <property type="project" value="UniProtKB-KW"/>
</dbReference>
<evidence type="ECO:0000313" key="7">
    <source>
        <dbReference type="EMBL" id="KAL3111947.1"/>
    </source>
</evidence>
<dbReference type="PANTHER" id="PTHR10502">
    <property type="entry name" value="ANNEXIN"/>
    <property type="match status" value="1"/>
</dbReference>
<accession>A0ABD2L9T3</accession>
<organism evidence="7 8">
    <name type="scientific">Heterodera trifolii</name>
    <dbReference type="NCBI Taxonomy" id="157864"/>
    <lineage>
        <taxon>Eukaryota</taxon>
        <taxon>Metazoa</taxon>
        <taxon>Ecdysozoa</taxon>
        <taxon>Nematoda</taxon>
        <taxon>Chromadorea</taxon>
        <taxon>Rhabditida</taxon>
        <taxon>Tylenchina</taxon>
        <taxon>Tylenchomorpha</taxon>
        <taxon>Tylenchoidea</taxon>
        <taxon>Heteroderidae</taxon>
        <taxon>Heteroderinae</taxon>
        <taxon>Heterodera</taxon>
    </lineage>
</organism>
<dbReference type="FunFam" id="1.10.220.10:FF:000001">
    <property type="entry name" value="Annexin"/>
    <property type="match status" value="1"/>
</dbReference>
<dbReference type="InterPro" id="IPR037104">
    <property type="entry name" value="Annexin_sf"/>
</dbReference>
<dbReference type="PROSITE" id="PS51897">
    <property type="entry name" value="ANNEXIN_2"/>
    <property type="match status" value="2"/>
</dbReference>
<comment type="similarity">
    <text evidence="1">Belongs to the annexin family.</text>
</comment>
<evidence type="ECO:0000256" key="4">
    <source>
        <dbReference type="ARBA" id="ARBA00023216"/>
    </source>
</evidence>
<protein>
    <recommendedName>
        <fullName evidence="9">Annexin</fullName>
    </recommendedName>
</protein>
<evidence type="ECO:0000256" key="3">
    <source>
        <dbReference type="ARBA" id="ARBA00022837"/>
    </source>
</evidence>
<dbReference type="Gene3D" id="1.10.220.10">
    <property type="entry name" value="Annexin"/>
    <property type="match status" value="2"/>
</dbReference>
<keyword evidence="4" id="KW-0041">Annexin</keyword>
<reference evidence="7 8" key="1">
    <citation type="submission" date="2024-10" db="EMBL/GenBank/DDBJ databases">
        <authorList>
            <person name="Kim D."/>
        </authorList>
    </citation>
    <scope>NUCLEOTIDE SEQUENCE [LARGE SCALE GENOMIC DNA]</scope>
    <source>
        <strain evidence="7">BH-2024</strain>
    </source>
</reference>
<evidence type="ECO:0000256" key="5">
    <source>
        <dbReference type="ARBA" id="ARBA00023302"/>
    </source>
</evidence>
<feature type="chain" id="PRO_5044848822" description="Annexin" evidence="6">
    <location>
        <begin position="29"/>
        <end position="206"/>
    </location>
</feature>
<evidence type="ECO:0008006" key="9">
    <source>
        <dbReference type="Google" id="ProtNLM"/>
    </source>
</evidence>
<dbReference type="SMART" id="SM00335">
    <property type="entry name" value="ANX"/>
    <property type="match status" value="2"/>
</dbReference>
<evidence type="ECO:0000313" key="8">
    <source>
        <dbReference type="Proteomes" id="UP001620626"/>
    </source>
</evidence>
<gene>
    <name evidence="7" type="ORF">niasHT_015145</name>
</gene>
<keyword evidence="5" id="KW-0111">Calcium/phospholipid-binding</keyword>
<dbReference type="InterPro" id="IPR001464">
    <property type="entry name" value="Annexin"/>
</dbReference>
<dbReference type="EMBL" id="JBICBT010000491">
    <property type="protein sequence ID" value="KAL3111947.1"/>
    <property type="molecule type" value="Genomic_DNA"/>
</dbReference>
<comment type="caution">
    <text evidence="7">The sequence shown here is derived from an EMBL/GenBank/DDBJ whole genome shotgun (WGS) entry which is preliminary data.</text>
</comment>
<dbReference type="FunFam" id="1.10.220.10:FF:000002">
    <property type="entry name" value="Annexin"/>
    <property type="match status" value="1"/>
</dbReference>
<dbReference type="Proteomes" id="UP001620626">
    <property type="component" value="Unassembled WGS sequence"/>
</dbReference>
<dbReference type="PRINTS" id="PR00196">
    <property type="entry name" value="ANNEXIN"/>
</dbReference>
<dbReference type="SUPFAM" id="SSF47874">
    <property type="entry name" value="Annexin"/>
    <property type="match status" value="1"/>
</dbReference>
<keyword evidence="8" id="KW-1185">Reference proteome</keyword>
<dbReference type="PANTHER" id="PTHR10502:SF102">
    <property type="entry name" value="ANNEXIN B11"/>
    <property type="match status" value="1"/>
</dbReference>
<dbReference type="AlphaFoldDB" id="A0ABD2L9T3"/>
<evidence type="ECO:0000256" key="6">
    <source>
        <dbReference type="SAM" id="SignalP"/>
    </source>
</evidence>